<dbReference type="EMBL" id="LR031569">
    <property type="protein sequence ID" value="VDC67962.1"/>
    <property type="molecule type" value="Genomic_DNA"/>
</dbReference>
<name>A0A3P5YJU9_BRACM</name>
<sequence length="53" mass="5891">MVHHNLGSPPSENLRCRGRRYDSHSELDTAVFGRSTKQQVLSRFISAAAFSAT</sequence>
<evidence type="ECO:0000313" key="2">
    <source>
        <dbReference type="EMBL" id="VDC67962.1"/>
    </source>
</evidence>
<organism evidence="2">
    <name type="scientific">Brassica campestris</name>
    <name type="common">Field mustard</name>
    <dbReference type="NCBI Taxonomy" id="3711"/>
    <lineage>
        <taxon>Eukaryota</taxon>
        <taxon>Viridiplantae</taxon>
        <taxon>Streptophyta</taxon>
        <taxon>Embryophyta</taxon>
        <taxon>Tracheophyta</taxon>
        <taxon>Spermatophyta</taxon>
        <taxon>Magnoliopsida</taxon>
        <taxon>eudicotyledons</taxon>
        <taxon>Gunneridae</taxon>
        <taxon>Pentapetalae</taxon>
        <taxon>rosids</taxon>
        <taxon>malvids</taxon>
        <taxon>Brassicales</taxon>
        <taxon>Brassicaceae</taxon>
        <taxon>Brassiceae</taxon>
        <taxon>Brassica</taxon>
    </lineage>
</organism>
<protein>
    <submittedName>
        <fullName evidence="1">Uncharacterized protein</fullName>
    </submittedName>
</protein>
<evidence type="ECO:0000313" key="1">
    <source>
        <dbReference type="EMBL" id="CAG7909896.1"/>
    </source>
</evidence>
<dbReference type="AlphaFoldDB" id="A0A3P5YJU9"/>
<gene>
    <name evidence="2" type="ORF">BRAA06T26502Z</name>
    <name evidence="1" type="ORF">BRAPAZ1V2_A10P11420.2</name>
</gene>
<dbReference type="Gramene" id="A10p11420.2_BraZ1">
    <property type="protein sequence ID" value="A10p11420.2_BraZ1.CDS"/>
    <property type="gene ID" value="A10g11420.2_BraZ1"/>
</dbReference>
<reference evidence="2" key="1">
    <citation type="submission" date="2018-11" db="EMBL/GenBank/DDBJ databases">
        <authorList>
            <consortium name="Genoscope - CEA"/>
            <person name="William W."/>
        </authorList>
    </citation>
    <scope>NUCLEOTIDE SEQUENCE</scope>
</reference>
<accession>A0A3P5YJU9</accession>
<dbReference type="Proteomes" id="UP000694005">
    <property type="component" value="Chromosome A10"/>
</dbReference>
<proteinExistence type="predicted"/>
<feature type="non-terminal residue" evidence="2">
    <location>
        <position position="53"/>
    </location>
</feature>
<dbReference type="EMBL" id="LS974626">
    <property type="protein sequence ID" value="CAG7909896.1"/>
    <property type="molecule type" value="Genomic_DNA"/>
</dbReference>